<reference evidence="1" key="1">
    <citation type="journal article" date="2016" name="Nat. Genet.">
        <title>A high-quality carrot genome assembly provides new insights into carotenoid accumulation and asterid genome evolution.</title>
        <authorList>
            <person name="Iorizzo M."/>
            <person name="Ellison S."/>
            <person name="Senalik D."/>
            <person name="Zeng P."/>
            <person name="Satapoomin P."/>
            <person name="Huang J."/>
            <person name="Bowman M."/>
            <person name="Iovene M."/>
            <person name="Sanseverino W."/>
            <person name="Cavagnaro P."/>
            <person name="Yildiz M."/>
            <person name="Macko-Podgorni A."/>
            <person name="Moranska E."/>
            <person name="Grzebelus E."/>
            <person name="Grzebelus D."/>
            <person name="Ashrafi H."/>
            <person name="Zheng Z."/>
            <person name="Cheng S."/>
            <person name="Spooner D."/>
            <person name="Van Deynze A."/>
            <person name="Simon P."/>
        </authorList>
    </citation>
    <scope>NUCLEOTIDE SEQUENCE [LARGE SCALE GENOMIC DNA]</scope>
    <source>
        <tissue evidence="1">Leaf</tissue>
    </source>
</reference>
<dbReference type="EMBL" id="CP093344">
    <property type="protein sequence ID" value="WOG90190.1"/>
    <property type="molecule type" value="Genomic_DNA"/>
</dbReference>
<keyword evidence="3" id="KW-1185">Reference proteome</keyword>
<dbReference type="AlphaFoldDB" id="A0A166F9H5"/>
<evidence type="ECO:0000313" key="2">
    <source>
        <dbReference type="EMBL" id="WOG90190.1"/>
    </source>
</evidence>
<sequence>MWQSRLFVSFFWNINEGAFADHSVCFIATAAPANLDPIPEYSSDDANLASELNIWSEYLTLHAVDYMNESVTNFPHLEMRCPKLDVSDEFTLGIPGYTSAFSHCSNKVTIAEVSGGTGEITILEQFIQEHVNP</sequence>
<reference evidence="2" key="2">
    <citation type="submission" date="2022-03" db="EMBL/GenBank/DDBJ databases">
        <title>Draft title - Genomic analysis of global carrot germplasm unveils the trajectory of domestication and the origin of high carotenoid orange carrot.</title>
        <authorList>
            <person name="Iorizzo M."/>
            <person name="Ellison S."/>
            <person name="Senalik D."/>
            <person name="Macko-Podgorni A."/>
            <person name="Grzebelus D."/>
            <person name="Bostan H."/>
            <person name="Rolling W."/>
            <person name="Curaba J."/>
            <person name="Simon P."/>
        </authorList>
    </citation>
    <scope>NUCLEOTIDE SEQUENCE</scope>
    <source>
        <tissue evidence="2">Leaf</tissue>
    </source>
</reference>
<dbReference type="Proteomes" id="UP000077755">
    <property type="component" value="Chromosome 2"/>
</dbReference>
<name>A0A166F9H5_DAUCS</name>
<evidence type="ECO:0000313" key="1">
    <source>
        <dbReference type="EMBL" id="KZN07508.1"/>
    </source>
</evidence>
<accession>A0A166F9H5</accession>
<gene>
    <name evidence="1" type="ORF">DCAR_008345</name>
    <name evidence="2" type="ORF">DCAR_0209433</name>
</gene>
<dbReference type="STRING" id="79200.A0A166F9H5"/>
<dbReference type="EMBL" id="LNRQ01000002">
    <property type="protein sequence ID" value="KZN07508.1"/>
    <property type="molecule type" value="Genomic_DNA"/>
</dbReference>
<protein>
    <submittedName>
        <fullName evidence="1">Uncharacterized protein</fullName>
    </submittedName>
</protein>
<dbReference type="Gramene" id="KZN07508">
    <property type="protein sequence ID" value="KZN07508"/>
    <property type="gene ID" value="DCAR_008345"/>
</dbReference>
<proteinExistence type="predicted"/>
<evidence type="ECO:0000313" key="3">
    <source>
        <dbReference type="Proteomes" id="UP000077755"/>
    </source>
</evidence>
<organism evidence="1">
    <name type="scientific">Daucus carota subsp. sativus</name>
    <name type="common">Carrot</name>
    <dbReference type="NCBI Taxonomy" id="79200"/>
    <lineage>
        <taxon>Eukaryota</taxon>
        <taxon>Viridiplantae</taxon>
        <taxon>Streptophyta</taxon>
        <taxon>Embryophyta</taxon>
        <taxon>Tracheophyta</taxon>
        <taxon>Spermatophyta</taxon>
        <taxon>Magnoliopsida</taxon>
        <taxon>eudicotyledons</taxon>
        <taxon>Gunneridae</taxon>
        <taxon>Pentapetalae</taxon>
        <taxon>asterids</taxon>
        <taxon>campanulids</taxon>
        <taxon>Apiales</taxon>
        <taxon>Apiaceae</taxon>
        <taxon>Apioideae</taxon>
        <taxon>Scandiceae</taxon>
        <taxon>Daucinae</taxon>
        <taxon>Daucus</taxon>
        <taxon>Daucus sect. Daucus</taxon>
    </lineage>
</organism>